<feature type="compositionally biased region" description="Polar residues" evidence="2">
    <location>
        <begin position="1641"/>
        <end position="1654"/>
    </location>
</feature>
<gene>
    <name evidence="5" type="ORF">LSH36_224g06023</name>
</gene>
<dbReference type="InterPro" id="IPR016024">
    <property type="entry name" value="ARM-type_fold"/>
</dbReference>
<feature type="compositionally biased region" description="Polar residues" evidence="2">
    <location>
        <begin position="581"/>
        <end position="645"/>
    </location>
</feature>
<dbReference type="GO" id="GO:0005856">
    <property type="term" value="C:cytoskeleton"/>
    <property type="evidence" value="ECO:0007669"/>
    <property type="project" value="TreeGrafter"/>
</dbReference>
<feature type="compositionally biased region" description="Low complexity" evidence="2">
    <location>
        <begin position="1101"/>
        <end position="1115"/>
    </location>
</feature>
<feature type="region of interest" description="Disordered" evidence="2">
    <location>
        <begin position="1544"/>
        <end position="1654"/>
    </location>
</feature>
<dbReference type="InterPro" id="IPR041387">
    <property type="entry name" value="FHOD1_GBD_N"/>
</dbReference>
<protein>
    <recommendedName>
        <fullName evidence="7">FH1/FH2 domain-containing protein 3</fullName>
    </recommendedName>
</protein>
<dbReference type="PROSITE" id="PS51232">
    <property type="entry name" value="GBD_FH3"/>
    <property type="match status" value="1"/>
</dbReference>
<evidence type="ECO:0000313" key="5">
    <source>
        <dbReference type="EMBL" id="KAK2156008.1"/>
    </source>
</evidence>
<dbReference type="InterPro" id="IPR011989">
    <property type="entry name" value="ARM-like"/>
</dbReference>
<dbReference type="EMBL" id="JAODUP010000224">
    <property type="protein sequence ID" value="KAK2156008.1"/>
    <property type="molecule type" value="Genomic_DNA"/>
</dbReference>
<evidence type="ECO:0000259" key="3">
    <source>
        <dbReference type="PROSITE" id="PS51232"/>
    </source>
</evidence>
<dbReference type="Proteomes" id="UP001208570">
    <property type="component" value="Unassembled WGS sequence"/>
</dbReference>
<evidence type="ECO:0008006" key="7">
    <source>
        <dbReference type="Google" id="ProtNLM"/>
    </source>
</evidence>
<evidence type="ECO:0000313" key="6">
    <source>
        <dbReference type="Proteomes" id="UP001208570"/>
    </source>
</evidence>
<dbReference type="GO" id="GO:0030866">
    <property type="term" value="P:cortical actin cytoskeleton organization"/>
    <property type="evidence" value="ECO:0007669"/>
    <property type="project" value="TreeGrafter"/>
</dbReference>
<dbReference type="Pfam" id="PF24959">
    <property type="entry name" value="FH3_FHOD1-3"/>
    <property type="match status" value="1"/>
</dbReference>
<feature type="compositionally biased region" description="Basic and acidic residues" evidence="2">
    <location>
        <begin position="383"/>
        <end position="392"/>
    </location>
</feature>
<keyword evidence="1" id="KW-0009">Actin-binding</keyword>
<dbReference type="InterPro" id="IPR042201">
    <property type="entry name" value="FH2_Formin_sf"/>
</dbReference>
<accession>A0AAD9N5B6</accession>
<dbReference type="InterPro" id="IPR015425">
    <property type="entry name" value="FH2_Formin"/>
</dbReference>
<dbReference type="PANTHER" id="PTHR45920:SF4">
    <property type="entry name" value="FORMIN HOMOLOGY 2 DOMAIN CONTAINING, ISOFORM I"/>
    <property type="match status" value="1"/>
</dbReference>
<feature type="compositionally biased region" description="Pro residues" evidence="2">
    <location>
        <begin position="1064"/>
        <end position="1098"/>
    </location>
</feature>
<proteinExistence type="predicted"/>
<feature type="compositionally biased region" description="Polar residues" evidence="2">
    <location>
        <begin position="933"/>
        <end position="970"/>
    </location>
</feature>
<feature type="compositionally biased region" description="Basic residues" evidence="2">
    <location>
        <begin position="429"/>
        <end position="444"/>
    </location>
</feature>
<name>A0AAD9N5B6_9ANNE</name>
<feature type="region of interest" description="Disordered" evidence="2">
    <location>
        <begin position="1056"/>
        <end position="1119"/>
    </location>
</feature>
<feature type="region of interest" description="Disordered" evidence="2">
    <location>
        <begin position="347"/>
        <end position="538"/>
    </location>
</feature>
<feature type="domain" description="FH2" evidence="4">
    <location>
        <begin position="1114"/>
        <end position="1511"/>
    </location>
</feature>
<feature type="region of interest" description="Disordered" evidence="2">
    <location>
        <begin position="904"/>
        <end position="1013"/>
    </location>
</feature>
<dbReference type="Pfam" id="PF02181">
    <property type="entry name" value="FH2"/>
    <property type="match status" value="1"/>
</dbReference>
<feature type="compositionally biased region" description="Basic residues" evidence="2">
    <location>
        <begin position="1620"/>
        <end position="1639"/>
    </location>
</feature>
<sequence>MAAFPCRVQFLDDTDPFVSTNFPEPTRPPTFTFLKNVALQNQVAGVWRLLKAPHKLDDCALQLYRHNGTQGDYGTYLDLDSTLEEQWEEFDGFTDSKKNGIILRTKLSVRVHAIIEKLLNATGRDLRKALFSLKQIFQDDKDLVHEFVNNDGLDCLIKVASEEDQSYQNYTLRAMGQVMLYVDGMNGVIAHNQTIQWLYSLTASKFRLIVKTAIKLLLVFVEYTECNALLLIQAVEMVDRRQGVLPWHNMMNILNEVDGGDTELLVYAMTLINKVLNALPDQDSFYDVTDLLEEQGMEKIIRKHMNRNGTNIDLLEQFQIYEAVLQQEDGIQESAILQQIDNIRNTPRAKSELGRKSRRHSVGPSSASTSKFIAANRLPTSTDDSREEREPPWGRPGQPSQLYAEIQQQQQQKPPQGALSSHSPQYATPRKKQPNRQNRLRRNVSLRQEQEKLKDQLRKLSANATDTSAGQTSSALIKNESLKSPSDNNDRLSGNCVDSTDSKGSSVSSSATKASHGHSGSRSSKNTHSKGNKDPVLLSYKPTFNDSLLSVSQLNSSVLEAVTPRSQSHDHPHQSHDYQSLSPNDKPSQSYPSASHTSQDSSLMLNKQVSEQSIKSSRWNDSIRSSDSSKFDNYSTDMDSRNSCDLNEPSEDVRAPPSLNLFDILISPTDPIGEKSDHVEQDSLLNNNNDASHEKVWRSSQDEVFCESSQLNELPHSENDGRDTCTITGSQIPDSADILRGGMIISCDDDGGGGDSGGYDDAQVPSSQPQIDQQGDSSSIDQSADPQHICDNWKQNSDILIIYKEAVPGVRTPPQIPASNPPHTLTDKINHNTDVCKHPVNSSPNHLEELSAPTGGRSRRRRILRDEDNAKLHDEFAGMGLPPPDQSNNSRWMMKYKMTKNNEAAVTPSGDDHASTMMQPGESLSSRKECLRQQKSGSASSQRPNIDTTGQIQSATEKLQSSQHQDQSQEMGAKPSGDLSGLLSKAKEGLQSSSRPPPKPAAPKSPPPPKKSETDLRWEAIEKHMRRDFKIQGMDFSDLTDADDINYLNVQQLGLGGTNTSGTFPPPPPPPMLGGIPPPPGPPPPPGIPPPPPPPPPSLFASSSKQASPATSSTPFPYKKTKKTLKLHWKETKTEFNMPSGRTAETIWSKLSKEMGQVKIDTEKLEHLFETRASELKTKQKNEGSKKEITVLDPKRSNAINIGLTVLPPSSTIKTAIMKMDNSIMNREGIEKILSTMLPTEEERARILQAVESNPDIPLGKAEQFLLMLINITELEARLNLWAFKLDYESNESEIAEPVHDLKQAVDDLKKCRTFKYILSMLLAIGNFLNGMVYKGFNLEYLAKVAEVKDTVHKHSLLYHLCMMVVEQFPDSTDLHSEIGSVSRCARVDWDELGDKLRKLENDCRASWDHLRAVAKQDGSSKEKTKLSDFLSDATERIILLKIVYKRVINRFVRFLLFMGYAPHLAREAKINVICKTISEFALEYRTTWDKVKQQKEKKEKQRERKKTRGKTILDTEKFSNTKKLEKQREDDLKKVLHRSNANGYLTDEEKTSNIGSLPGMRTRKRQSVDRGRAEVSGSRSLVSRVSGHGSESEGMGGDDDEIMRAVLETATAPSTRAPTQRKRQASRQKDRKSYRRTLKTGLNNEEQAVVSSH</sequence>
<reference evidence="5" key="1">
    <citation type="journal article" date="2023" name="Mol. Biol. Evol.">
        <title>Third-Generation Sequencing Reveals the Adaptive Role of the Epigenome in Three Deep-Sea Polychaetes.</title>
        <authorList>
            <person name="Perez M."/>
            <person name="Aroh O."/>
            <person name="Sun Y."/>
            <person name="Lan Y."/>
            <person name="Juniper S.K."/>
            <person name="Young C.R."/>
            <person name="Angers B."/>
            <person name="Qian P.Y."/>
        </authorList>
    </citation>
    <scope>NUCLEOTIDE SEQUENCE</scope>
    <source>
        <strain evidence="5">P08H-3</strain>
    </source>
</reference>
<dbReference type="Gene3D" id="1.25.10.10">
    <property type="entry name" value="Leucine-rich Repeat Variant"/>
    <property type="match status" value="1"/>
</dbReference>
<feature type="compositionally biased region" description="Polar residues" evidence="2">
    <location>
        <begin position="462"/>
        <end position="487"/>
    </location>
</feature>
<dbReference type="FunFam" id="1.25.10.10:FF:000056">
    <property type="entry name" value="FH1/FH2 domain-containing protein 3 isoform X1"/>
    <property type="match status" value="1"/>
</dbReference>
<feature type="compositionally biased region" description="Basic and acidic residues" evidence="2">
    <location>
        <begin position="448"/>
        <end position="458"/>
    </location>
</feature>
<dbReference type="Gene3D" id="1.20.58.2220">
    <property type="entry name" value="Formin, FH2 domain"/>
    <property type="match status" value="1"/>
</dbReference>
<evidence type="ECO:0000256" key="1">
    <source>
        <dbReference type="ARBA" id="ARBA00023203"/>
    </source>
</evidence>
<feature type="region of interest" description="Disordered" evidence="2">
    <location>
        <begin position="839"/>
        <end position="861"/>
    </location>
</feature>
<evidence type="ECO:0000259" key="4">
    <source>
        <dbReference type="PROSITE" id="PS51444"/>
    </source>
</evidence>
<comment type="caution">
    <text evidence="5">The sequence shown here is derived from an EMBL/GenBank/DDBJ whole genome shotgun (WGS) entry which is preliminary data.</text>
</comment>
<feature type="compositionally biased region" description="Low complexity" evidence="2">
    <location>
        <begin position="497"/>
        <end position="514"/>
    </location>
</feature>
<feature type="compositionally biased region" description="Low complexity" evidence="2">
    <location>
        <begin position="1576"/>
        <end position="1594"/>
    </location>
</feature>
<dbReference type="InterPro" id="IPR014768">
    <property type="entry name" value="GBD/FH3_dom"/>
</dbReference>
<feature type="compositionally biased region" description="Low complexity" evidence="2">
    <location>
        <begin position="759"/>
        <end position="783"/>
    </location>
</feature>
<evidence type="ECO:0000256" key="2">
    <source>
        <dbReference type="SAM" id="MobiDB-lite"/>
    </source>
</evidence>
<feature type="compositionally biased region" description="Pro residues" evidence="2">
    <location>
        <begin position="995"/>
        <end position="1009"/>
    </location>
</feature>
<dbReference type="SUPFAM" id="SSF101447">
    <property type="entry name" value="Formin homology 2 domain (FH2 domain)"/>
    <property type="match status" value="1"/>
</dbReference>
<feature type="domain" description="GBD/FH3" evidence="3">
    <location>
        <begin position="48"/>
        <end position="417"/>
    </location>
</feature>
<dbReference type="GO" id="GO:0005737">
    <property type="term" value="C:cytoplasm"/>
    <property type="evidence" value="ECO:0007669"/>
    <property type="project" value="TreeGrafter"/>
</dbReference>
<feature type="region of interest" description="Disordered" evidence="2">
    <location>
        <begin position="743"/>
        <end position="785"/>
    </location>
</feature>
<feature type="region of interest" description="Disordered" evidence="2">
    <location>
        <begin position="562"/>
        <end position="656"/>
    </location>
</feature>
<dbReference type="InterPro" id="IPR056771">
    <property type="entry name" value="FH3_FHOD1-3-like"/>
</dbReference>
<dbReference type="PROSITE" id="PS51444">
    <property type="entry name" value="FH2"/>
    <property type="match status" value="1"/>
</dbReference>
<dbReference type="GO" id="GO:0051015">
    <property type="term" value="F:actin filament binding"/>
    <property type="evidence" value="ECO:0007669"/>
    <property type="project" value="TreeGrafter"/>
</dbReference>
<feature type="compositionally biased region" description="Basic and acidic residues" evidence="2">
    <location>
        <begin position="567"/>
        <end position="576"/>
    </location>
</feature>
<dbReference type="PANTHER" id="PTHR45920">
    <property type="entry name" value="FORMIN HOMOLOGY 2 DOMAIN CONTAINING, ISOFORM I"/>
    <property type="match status" value="1"/>
</dbReference>
<organism evidence="5 6">
    <name type="scientific">Paralvinella palmiformis</name>
    <dbReference type="NCBI Taxonomy" id="53620"/>
    <lineage>
        <taxon>Eukaryota</taxon>
        <taxon>Metazoa</taxon>
        <taxon>Spiralia</taxon>
        <taxon>Lophotrochozoa</taxon>
        <taxon>Annelida</taxon>
        <taxon>Polychaeta</taxon>
        <taxon>Sedentaria</taxon>
        <taxon>Canalipalpata</taxon>
        <taxon>Terebellida</taxon>
        <taxon>Terebelliformia</taxon>
        <taxon>Alvinellidae</taxon>
        <taxon>Paralvinella</taxon>
    </lineage>
</organism>
<dbReference type="SMART" id="SM00498">
    <property type="entry name" value="FH2"/>
    <property type="match status" value="1"/>
</dbReference>
<dbReference type="SUPFAM" id="SSF48371">
    <property type="entry name" value="ARM repeat"/>
    <property type="match status" value="1"/>
</dbReference>
<keyword evidence="6" id="KW-1185">Reference proteome</keyword>
<dbReference type="Pfam" id="PF18382">
    <property type="entry name" value="Formin_GBD_N"/>
    <property type="match status" value="1"/>
</dbReference>
<feature type="compositionally biased region" description="Low complexity" evidence="2">
    <location>
        <begin position="407"/>
        <end position="416"/>
    </location>
</feature>